<dbReference type="EMBL" id="HBUE01299256">
    <property type="protein sequence ID" value="CAG6578003.1"/>
    <property type="molecule type" value="Transcribed_RNA"/>
</dbReference>
<name>A0A8D8NV50_CULPI</name>
<protein>
    <submittedName>
        <fullName evidence="1">(northern house mosquito) hypothetical protein</fullName>
    </submittedName>
</protein>
<sequence>MIVASTISERTRSCNERIRTSHSARHETCFFIFFSLSSSCCVRSESNHLNADSISQSGWNNEGIQGAISSFGDLALCSASLRQPYCDILLLPYTKQIEVKFYTGQ</sequence>
<dbReference type="EMBL" id="HBUE01193304">
    <property type="protein sequence ID" value="CAG6526291.1"/>
    <property type="molecule type" value="Transcribed_RNA"/>
</dbReference>
<reference evidence="1" key="1">
    <citation type="submission" date="2021-05" db="EMBL/GenBank/DDBJ databases">
        <authorList>
            <person name="Alioto T."/>
            <person name="Alioto T."/>
            <person name="Gomez Garrido J."/>
        </authorList>
    </citation>
    <scope>NUCLEOTIDE SEQUENCE</scope>
</reference>
<proteinExistence type="predicted"/>
<accession>A0A8D8NV50</accession>
<organism evidence="1">
    <name type="scientific">Culex pipiens</name>
    <name type="common">House mosquito</name>
    <dbReference type="NCBI Taxonomy" id="7175"/>
    <lineage>
        <taxon>Eukaryota</taxon>
        <taxon>Metazoa</taxon>
        <taxon>Ecdysozoa</taxon>
        <taxon>Arthropoda</taxon>
        <taxon>Hexapoda</taxon>
        <taxon>Insecta</taxon>
        <taxon>Pterygota</taxon>
        <taxon>Neoptera</taxon>
        <taxon>Endopterygota</taxon>
        <taxon>Diptera</taxon>
        <taxon>Nematocera</taxon>
        <taxon>Culicoidea</taxon>
        <taxon>Culicidae</taxon>
        <taxon>Culicinae</taxon>
        <taxon>Culicini</taxon>
        <taxon>Culex</taxon>
        <taxon>Culex</taxon>
    </lineage>
</organism>
<evidence type="ECO:0000313" key="1">
    <source>
        <dbReference type="EMBL" id="CAG6578003.1"/>
    </source>
</evidence>
<dbReference type="AlphaFoldDB" id="A0A8D8NV50"/>